<dbReference type="RefSeq" id="WP_075625884.1">
    <property type="nucleotide sequence ID" value="NZ_FOAM01000014.1"/>
</dbReference>
<proteinExistence type="predicted"/>
<organism evidence="2 3">
    <name type="scientific">Xaviernesmea oryzae</name>
    <dbReference type="NCBI Taxonomy" id="464029"/>
    <lineage>
        <taxon>Bacteria</taxon>
        <taxon>Pseudomonadati</taxon>
        <taxon>Pseudomonadota</taxon>
        <taxon>Alphaproteobacteria</taxon>
        <taxon>Hyphomicrobiales</taxon>
        <taxon>Rhizobiaceae</taxon>
        <taxon>Rhizobium/Agrobacterium group</taxon>
        <taxon>Xaviernesmea</taxon>
    </lineage>
</organism>
<feature type="transmembrane region" description="Helical" evidence="1">
    <location>
        <begin position="20"/>
        <end position="38"/>
    </location>
</feature>
<reference evidence="2 3" key="1">
    <citation type="submission" date="2016-09" db="EMBL/GenBank/DDBJ databases">
        <title>Rhizobium sp. nov., a novel species isolated from the rice rhizosphere.</title>
        <authorList>
            <person name="Zhao J."/>
            <person name="Zhang X."/>
        </authorList>
    </citation>
    <scope>NUCLEOTIDE SEQUENCE [LARGE SCALE GENOMIC DNA]</scope>
    <source>
        <strain evidence="2 3">1.7048</strain>
    </source>
</reference>
<comment type="caution">
    <text evidence="2">The sequence shown here is derived from an EMBL/GenBank/DDBJ whole genome shotgun (WGS) entry which is preliminary data.</text>
</comment>
<dbReference type="InterPro" id="IPR018666">
    <property type="entry name" value="DUF2125"/>
</dbReference>
<dbReference type="AlphaFoldDB" id="A0A1Q9B299"/>
<keyword evidence="1" id="KW-1133">Transmembrane helix</keyword>
<evidence type="ECO:0000256" key="1">
    <source>
        <dbReference type="SAM" id="Phobius"/>
    </source>
</evidence>
<protein>
    <recommendedName>
        <fullName evidence="4">DUF2125 domain-containing protein</fullName>
    </recommendedName>
</protein>
<keyword evidence="1" id="KW-0472">Membrane</keyword>
<sequence>MTEPHSTPPTGRSGRLLRRIVLTLILIALVYSGLWYVAAHQMETRLSALLASDRFGVGCQDMAVGGYPVRLTVGCSKLTVDNRARGTSGTFGAIEARAPVYSPGRIDADLSGPGEFRVAPDLVVSAQWTTALLSLRTGFSGMQSASLSSQDLTGSLTGAAGLMPPLHFALKAGQGTVTRNGEDLKTDATVQALALSTPEGTALLPPFDARLNADLTAQAPVLQGHPLPLRGSQGRLDTLSVDFGNGLIGSASGPFAIDDEGLVSGEFDLVIDNIDGWRDAVIAAVPESRSMARNVATMLRALSGNSERAKVKLNVRKGTAFLAFIPIGVLPRF</sequence>
<dbReference type="Proteomes" id="UP000186364">
    <property type="component" value="Unassembled WGS sequence"/>
</dbReference>
<name>A0A1Q9B299_9HYPH</name>
<evidence type="ECO:0008006" key="4">
    <source>
        <dbReference type="Google" id="ProtNLM"/>
    </source>
</evidence>
<gene>
    <name evidence="2" type="ORF">BJF93_01350</name>
</gene>
<keyword evidence="3" id="KW-1185">Reference proteome</keyword>
<accession>A0A1Q9B299</accession>
<dbReference type="EMBL" id="MKIP01000028">
    <property type="protein sequence ID" value="OLP62124.1"/>
    <property type="molecule type" value="Genomic_DNA"/>
</dbReference>
<evidence type="ECO:0000313" key="2">
    <source>
        <dbReference type="EMBL" id="OLP62124.1"/>
    </source>
</evidence>
<dbReference type="Pfam" id="PF09898">
    <property type="entry name" value="DUF2125"/>
    <property type="match status" value="1"/>
</dbReference>
<keyword evidence="1" id="KW-0812">Transmembrane</keyword>
<dbReference type="OrthoDB" id="7169664at2"/>
<evidence type="ECO:0000313" key="3">
    <source>
        <dbReference type="Proteomes" id="UP000186364"/>
    </source>
</evidence>